<protein>
    <submittedName>
        <fullName evidence="1">Uncharacterized protein</fullName>
    </submittedName>
</protein>
<gene>
    <name evidence="1" type="ORF">SDC9_139273</name>
</gene>
<reference evidence="1" key="1">
    <citation type="submission" date="2019-08" db="EMBL/GenBank/DDBJ databases">
        <authorList>
            <person name="Kucharzyk K."/>
            <person name="Murdoch R.W."/>
            <person name="Higgins S."/>
            <person name="Loffler F."/>
        </authorList>
    </citation>
    <scope>NUCLEOTIDE SEQUENCE</scope>
</reference>
<name>A0A645DSN3_9ZZZZ</name>
<evidence type="ECO:0000313" key="1">
    <source>
        <dbReference type="EMBL" id="MPM92138.1"/>
    </source>
</evidence>
<comment type="caution">
    <text evidence="1">The sequence shown here is derived from an EMBL/GenBank/DDBJ whole genome shotgun (WGS) entry which is preliminary data.</text>
</comment>
<accession>A0A645DSN3</accession>
<organism evidence="1">
    <name type="scientific">bioreactor metagenome</name>
    <dbReference type="NCBI Taxonomy" id="1076179"/>
    <lineage>
        <taxon>unclassified sequences</taxon>
        <taxon>metagenomes</taxon>
        <taxon>ecological metagenomes</taxon>
    </lineage>
</organism>
<sequence>MSLTVLSHYTRSINGKYDGKILQAYIVKHLIVSSLKKSRIYGKDRLEAAFCQTCGKSYSMLFRNSYIKKPILKFLGEFA</sequence>
<proteinExistence type="predicted"/>
<dbReference type="AlphaFoldDB" id="A0A645DSN3"/>
<dbReference type="EMBL" id="VSSQ01039124">
    <property type="protein sequence ID" value="MPM92138.1"/>
    <property type="molecule type" value="Genomic_DNA"/>
</dbReference>